<evidence type="ECO:0000313" key="5">
    <source>
        <dbReference type="EMBL" id="PZR09119.1"/>
    </source>
</evidence>
<feature type="signal peptide" evidence="3">
    <location>
        <begin position="1"/>
        <end position="19"/>
    </location>
</feature>
<evidence type="ECO:0000313" key="6">
    <source>
        <dbReference type="Proteomes" id="UP000249061"/>
    </source>
</evidence>
<organism evidence="5 6">
    <name type="scientific">Archangium gephyra</name>
    <dbReference type="NCBI Taxonomy" id="48"/>
    <lineage>
        <taxon>Bacteria</taxon>
        <taxon>Pseudomonadati</taxon>
        <taxon>Myxococcota</taxon>
        <taxon>Myxococcia</taxon>
        <taxon>Myxococcales</taxon>
        <taxon>Cystobacterineae</taxon>
        <taxon>Archangiaceae</taxon>
        <taxon>Archangium</taxon>
    </lineage>
</organism>
<proteinExistence type="predicted"/>
<name>A0A2W5T016_9BACT</name>
<reference evidence="5 6" key="1">
    <citation type="submission" date="2017-08" db="EMBL/GenBank/DDBJ databases">
        <title>Infants hospitalized years apart are colonized by the same room-sourced microbial strains.</title>
        <authorList>
            <person name="Brooks B."/>
            <person name="Olm M.R."/>
            <person name="Firek B.A."/>
            <person name="Baker R."/>
            <person name="Thomas B.C."/>
            <person name="Morowitz M.J."/>
            <person name="Banfield J.F."/>
        </authorList>
    </citation>
    <scope>NUCLEOTIDE SEQUENCE [LARGE SCALE GENOMIC DNA]</scope>
    <source>
        <strain evidence="5">S2_003_000_R2_14</strain>
    </source>
</reference>
<evidence type="ECO:0000256" key="1">
    <source>
        <dbReference type="SAM" id="MobiDB-lite"/>
    </source>
</evidence>
<feature type="chain" id="PRO_5015994834" description="PEGA domain-containing protein" evidence="3">
    <location>
        <begin position="20"/>
        <end position="661"/>
    </location>
</feature>
<comment type="caution">
    <text evidence="5">The sequence shown here is derived from an EMBL/GenBank/DDBJ whole genome shotgun (WGS) entry which is preliminary data.</text>
</comment>
<dbReference type="EMBL" id="QFQP01000022">
    <property type="protein sequence ID" value="PZR09119.1"/>
    <property type="molecule type" value="Genomic_DNA"/>
</dbReference>
<keyword evidence="2" id="KW-1133">Transmembrane helix</keyword>
<dbReference type="Pfam" id="PF08308">
    <property type="entry name" value="PEGA"/>
    <property type="match status" value="1"/>
</dbReference>
<dbReference type="InterPro" id="IPR013229">
    <property type="entry name" value="PEGA"/>
</dbReference>
<keyword evidence="2" id="KW-0812">Transmembrane</keyword>
<accession>A0A2W5T016</accession>
<keyword evidence="3" id="KW-0732">Signal</keyword>
<evidence type="ECO:0000256" key="2">
    <source>
        <dbReference type="SAM" id="Phobius"/>
    </source>
</evidence>
<keyword evidence="2" id="KW-0472">Membrane</keyword>
<evidence type="ECO:0000256" key="3">
    <source>
        <dbReference type="SAM" id="SignalP"/>
    </source>
</evidence>
<evidence type="ECO:0000259" key="4">
    <source>
        <dbReference type="Pfam" id="PF08308"/>
    </source>
</evidence>
<feature type="region of interest" description="Disordered" evidence="1">
    <location>
        <begin position="460"/>
        <end position="661"/>
    </location>
</feature>
<dbReference type="Proteomes" id="UP000249061">
    <property type="component" value="Unassembled WGS sequence"/>
</dbReference>
<dbReference type="AlphaFoldDB" id="A0A2W5T016"/>
<sequence>MKRSVGVQIVVAFLVSALARPAVGVAATPRDVLPRVALGATGPKVAVFVVPLDLSASQQQGAIEGAAEAALARAARFTVVPVQDAFNPSSAGKHAQVVDDARAKLKTGKQALDELDNVKATADFKEALEALQKADLTREFPALLDAWVMKAAGHATGGENVPARKDMEAVIALSPRAEFSPTFFPPELIKFAEAQKKLASNAKGELLVRTEPPGARVWVDGQYRGVSPVTVAGLTSAKHFVTAALGGYALGQSQVSPGEAQLDLELSELAQAWKKALVDIKRDPEGAVRDTSTQAVAKAAAVDQVLLVIAKKSVAGEQLELIGVRLEASDGHNDAYRTGTVNPGDPEALATFFDGLAAKDDKRDGKDAVHHYKGAEGSDVRTIVTYSLLGGGAAFVIAGIILGSVALLEHNTFLSLPQKQTGPSALAFSNGRGASIGADISYGIGLASLVTGAVLFFTRPSSGASPDTTADDSKKRDAAQKKQQDDAKAAAQQKDDARRLDDEKKKADDARAAEEKKKKDDEAAAAAAKKEEDEKKKLSKKEQAALEKKEKEEAERRRREDEKRAAEEEKKKKDEERRAAVEEEKKRKEDEKKASKGQTKKEKEEAERKAKEEEEARLKAEEESKAKEAAEKKKRDEEEKKRREAEEKKKKEEDHDDLRNY</sequence>
<protein>
    <recommendedName>
        <fullName evidence="4">PEGA domain-containing protein</fullName>
    </recommendedName>
</protein>
<feature type="transmembrane region" description="Helical" evidence="2">
    <location>
        <begin position="383"/>
        <end position="408"/>
    </location>
</feature>
<feature type="domain" description="PEGA" evidence="4">
    <location>
        <begin position="204"/>
        <end position="258"/>
    </location>
</feature>
<feature type="compositionally biased region" description="Basic and acidic residues" evidence="1">
    <location>
        <begin position="471"/>
        <end position="661"/>
    </location>
</feature>
<gene>
    <name evidence="5" type="ORF">DI536_23080</name>
</gene>